<evidence type="ECO:0000256" key="4">
    <source>
        <dbReference type="ARBA" id="ARBA00022737"/>
    </source>
</evidence>
<dbReference type="PANTHER" id="PTHR19877">
    <property type="entry name" value="EUKARYOTIC TRANSLATION INITIATION FACTOR 3 SUBUNIT I"/>
    <property type="match status" value="1"/>
</dbReference>
<dbReference type="InterPro" id="IPR001680">
    <property type="entry name" value="WD40_rpt"/>
</dbReference>
<evidence type="ECO:0000256" key="5">
    <source>
        <dbReference type="ARBA" id="ARBA00022917"/>
    </source>
</evidence>
<keyword evidence="4" id="KW-0677">Repeat</keyword>
<reference evidence="10" key="1">
    <citation type="submission" date="2022-11" db="UniProtKB">
        <authorList>
            <consortium name="WormBaseParasite"/>
        </authorList>
    </citation>
    <scope>IDENTIFICATION</scope>
</reference>
<feature type="repeat" description="WD" evidence="8">
    <location>
        <begin position="10"/>
        <end position="51"/>
    </location>
</feature>
<dbReference type="Pfam" id="PF24805">
    <property type="entry name" value="EIF3I"/>
    <property type="match status" value="1"/>
</dbReference>
<dbReference type="GO" id="GO:0002183">
    <property type="term" value="P:cytoplasmic translational initiation"/>
    <property type="evidence" value="ECO:0007669"/>
    <property type="project" value="TreeGrafter"/>
</dbReference>
<keyword evidence="2" id="KW-0396">Initiation factor</keyword>
<dbReference type="WBParaSite" id="ACRNAN_Path_324.g1235.t1">
    <property type="protein sequence ID" value="ACRNAN_Path_324.g1235.t1"/>
    <property type="gene ID" value="ACRNAN_Path_324.g1235"/>
</dbReference>
<dbReference type="InterPro" id="IPR015943">
    <property type="entry name" value="WD40/YVTN_repeat-like_dom_sf"/>
</dbReference>
<proteinExistence type="inferred from homology"/>
<dbReference type="PANTHER" id="PTHR19877:SF1">
    <property type="entry name" value="EUKARYOTIC TRANSLATION INITIATION FACTOR 3 SUBUNIT I"/>
    <property type="match status" value="1"/>
</dbReference>
<dbReference type="InterPro" id="IPR036322">
    <property type="entry name" value="WD40_repeat_dom_sf"/>
</dbReference>
<dbReference type="SMART" id="SM00320">
    <property type="entry name" value="WD40"/>
    <property type="match status" value="5"/>
</dbReference>
<dbReference type="Proteomes" id="UP000887540">
    <property type="component" value="Unplaced"/>
</dbReference>
<organism evidence="9 10">
    <name type="scientific">Acrobeloides nanus</name>
    <dbReference type="NCBI Taxonomy" id="290746"/>
    <lineage>
        <taxon>Eukaryota</taxon>
        <taxon>Metazoa</taxon>
        <taxon>Ecdysozoa</taxon>
        <taxon>Nematoda</taxon>
        <taxon>Chromadorea</taxon>
        <taxon>Rhabditida</taxon>
        <taxon>Tylenchina</taxon>
        <taxon>Cephalobomorpha</taxon>
        <taxon>Cephaloboidea</taxon>
        <taxon>Cephalobidae</taxon>
        <taxon>Acrobeloides</taxon>
    </lineage>
</organism>
<dbReference type="GO" id="GO:0071541">
    <property type="term" value="C:eukaryotic translation initiation factor 3 complex, eIF3m"/>
    <property type="evidence" value="ECO:0007669"/>
    <property type="project" value="TreeGrafter"/>
</dbReference>
<dbReference type="AlphaFoldDB" id="A0A914C6F8"/>
<comment type="similarity">
    <text evidence="6">Belongs to the WD repeat STRAP family.</text>
</comment>
<name>A0A914C6F8_9BILA</name>
<dbReference type="GO" id="GO:0003723">
    <property type="term" value="F:RNA binding"/>
    <property type="evidence" value="ECO:0007669"/>
    <property type="project" value="TreeGrafter"/>
</dbReference>
<keyword evidence="1" id="KW-0963">Cytoplasm</keyword>
<dbReference type="InterPro" id="IPR027525">
    <property type="entry name" value="eIF3i"/>
</dbReference>
<evidence type="ECO:0000256" key="1">
    <source>
        <dbReference type="ARBA" id="ARBA00022490"/>
    </source>
</evidence>
<dbReference type="Gene3D" id="2.130.10.10">
    <property type="entry name" value="YVTN repeat-like/Quinoprotein amine dehydrogenase"/>
    <property type="match status" value="1"/>
</dbReference>
<evidence type="ECO:0000256" key="8">
    <source>
        <dbReference type="PROSITE-ProRule" id="PRU00221"/>
    </source>
</evidence>
<dbReference type="PROSITE" id="PS00678">
    <property type="entry name" value="WD_REPEATS_1"/>
    <property type="match status" value="1"/>
</dbReference>
<sequence length="286" mass="31594">MDNGERIGTYEGHNGAVWDIDVTWDTRLMVSASADNSIKVWDVERGVCDHTLKLPTVGRSISLSYSGNLAAFTTTKITQNSATLRIVDLRDGEQMEGKQNILLQILDYGADSCVWSHLDDTVVIGCSNGQLQQFDIRNSECTNFCTPHSYNISDLQISPDQSFIISSSADKTAQLINARTLEPLKKYKSGRPVNSAAISPIRDHIVLGGGEEAIQVTHTAASSGQFEAKLYHMVFEEEFARFKGHFGPINSIAFHPAGNTIVSGGEDGYVRIQNLDDEYLNFDYDY</sequence>
<evidence type="ECO:0000256" key="6">
    <source>
        <dbReference type="ARBA" id="ARBA00038394"/>
    </source>
</evidence>
<dbReference type="InterPro" id="IPR019775">
    <property type="entry name" value="WD40_repeat_CS"/>
</dbReference>
<evidence type="ECO:0000313" key="9">
    <source>
        <dbReference type="Proteomes" id="UP000887540"/>
    </source>
</evidence>
<evidence type="ECO:0000256" key="7">
    <source>
        <dbReference type="ARBA" id="ARBA00040390"/>
    </source>
</evidence>
<protein>
    <recommendedName>
        <fullName evidence="7">Serine-threonine kinase receptor-associated protein</fullName>
    </recommendedName>
</protein>
<evidence type="ECO:0000256" key="2">
    <source>
        <dbReference type="ARBA" id="ARBA00022540"/>
    </source>
</evidence>
<accession>A0A914C6F8</accession>
<dbReference type="GO" id="GO:0003743">
    <property type="term" value="F:translation initiation factor activity"/>
    <property type="evidence" value="ECO:0007669"/>
    <property type="project" value="UniProtKB-KW"/>
</dbReference>
<feature type="repeat" description="WD" evidence="8">
    <location>
        <begin position="242"/>
        <end position="276"/>
    </location>
</feature>
<keyword evidence="9" id="KW-1185">Reference proteome</keyword>
<evidence type="ECO:0000313" key="10">
    <source>
        <dbReference type="WBParaSite" id="ACRNAN_Path_324.g1235.t1"/>
    </source>
</evidence>
<keyword evidence="5" id="KW-0648">Protein biosynthesis</keyword>
<keyword evidence="3 8" id="KW-0853">WD repeat</keyword>
<dbReference type="PROSITE" id="PS50082">
    <property type="entry name" value="WD_REPEATS_2"/>
    <property type="match status" value="2"/>
</dbReference>
<dbReference type="SUPFAM" id="SSF50978">
    <property type="entry name" value="WD40 repeat-like"/>
    <property type="match status" value="1"/>
</dbReference>
<evidence type="ECO:0000256" key="3">
    <source>
        <dbReference type="ARBA" id="ARBA00022574"/>
    </source>
</evidence>
<dbReference type="PROSITE" id="PS50294">
    <property type="entry name" value="WD_REPEATS_REGION"/>
    <property type="match status" value="2"/>
</dbReference>